<dbReference type="WBParaSite" id="OFLC_0001200401-mRNA-1">
    <property type="protein sequence ID" value="OFLC_0001200401-mRNA-1"/>
    <property type="gene ID" value="OFLC_0001200401"/>
</dbReference>
<evidence type="ECO:0000313" key="3">
    <source>
        <dbReference type="WBParaSite" id="OFLC_0001200401-mRNA-1"/>
    </source>
</evidence>
<sequence length="96" mass="11274">MGDEAVPFIINNFKAIHLVFLDLSDLGDCYKDEVWNNLDSDNLPDLHLLKLHGNKVNIENLQRLNLKRPKLLISTKWNYFINWTKTEDGCIFHDTF</sequence>
<organism evidence="3">
    <name type="scientific">Onchocerca flexuosa</name>
    <dbReference type="NCBI Taxonomy" id="387005"/>
    <lineage>
        <taxon>Eukaryota</taxon>
        <taxon>Metazoa</taxon>
        <taxon>Ecdysozoa</taxon>
        <taxon>Nematoda</taxon>
        <taxon>Chromadorea</taxon>
        <taxon>Rhabditida</taxon>
        <taxon>Spirurina</taxon>
        <taxon>Spiruromorpha</taxon>
        <taxon>Filarioidea</taxon>
        <taxon>Onchocercidae</taxon>
        <taxon>Onchocerca</taxon>
    </lineage>
</organism>
<dbReference type="EMBL" id="UZAJ01018065">
    <property type="protein sequence ID" value="VDO81103.1"/>
    <property type="molecule type" value="Genomic_DNA"/>
</dbReference>
<reference evidence="1 2" key="2">
    <citation type="submission" date="2018-11" db="EMBL/GenBank/DDBJ databases">
        <authorList>
            <consortium name="Pathogen Informatics"/>
        </authorList>
    </citation>
    <scope>NUCLEOTIDE SEQUENCE [LARGE SCALE GENOMIC DNA]</scope>
</reference>
<gene>
    <name evidence="1" type="ORF">OFLC_LOCUS12006</name>
</gene>
<evidence type="ECO:0000313" key="1">
    <source>
        <dbReference type="EMBL" id="VDO81103.1"/>
    </source>
</evidence>
<accession>A0A183HWZ2</accession>
<dbReference type="Proteomes" id="UP000267606">
    <property type="component" value="Unassembled WGS sequence"/>
</dbReference>
<evidence type="ECO:0000313" key="2">
    <source>
        <dbReference type="Proteomes" id="UP000267606"/>
    </source>
</evidence>
<proteinExistence type="predicted"/>
<dbReference type="STRING" id="387005.A0A183HWZ2"/>
<reference evidence="3" key="1">
    <citation type="submission" date="2016-06" db="UniProtKB">
        <authorList>
            <consortium name="WormBaseParasite"/>
        </authorList>
    </citation>
    <scope>IDENTIFICATION</scope>
</reference>
<name>A0A183HWZ2_9BILA</name>
<protein>
    <submittedName>
        <fullName evidence="3">Leucine Rich repeat-containing domain protein</fullName>
    </submittedName>
</protein>
<keyword evidence="2" id="KW-1185">Reference proteome</keyword>
<dbReference type="AlphaFoldDB" id="A0A183HWZ2"/>